<keyword evidence="5" id="KW-1185">Reference proteome</keyword>
<dbReference type="Gene3D" id="1.25.40.10">
    <property type="entry name" value="Tetratricopeptide repeat domain"/>
    <property type="match status" value="1"/>
</dbReference>
<feature type="signal peptide" evidence="2">
    <location>
        <begin position="1"/>
        <end position="26"/>
    </location>
</feature>
<dbReference type="PROSITE" id="PS00922">
    <property type="entry name" value="TRANSGLYCOSYLASE"/>
    <property type="match status" value="1"/>
</dbReference>
<comment type="similarity">
    <text evidence="1">Belongs to the transglycosylase Slt family.</text>
</comment>
<dbReference type="SUPFAM" id="SSF53955">
    <property type="entry name" value="Lysozyme-like"/>
    <property type="match status" value="1"/>
</dbReference>
<dbReference type="Gene3D" id="1.10.530.10">
    <property type="match status" value="1"/>
</dbReference>
<evidence type="ECO:0000256" key="2">
    <source>
        <dbReference type="SAM" id="SignalP"/>
    </source>
</evidence>
<dbReference type="PANTHER" id="PTHR37423:SF2">
    <property type="entry name" value="MEMBRANE-BOUND LYTIC MUREIN TRANSGLYCOSYLASE C"/>
    <property type="match status" value="1"/>
</dbReference>
<dbReference type="InterPro" id="IPR006597">
    <property type="entry name" value="Sel1-like"/>
</dbReference>
<dbReference type="SUPFAM" id="SSF81901">
    <property type="entry name" value="HCP-like"/>
    <property type="match status" value="1"/>
</dbReference>
<protein>
    <submittedName>
        <fullName evidence="4">Lytic transglycosylase</fullName>
    </submittedName>
</protein>
<dbReference type="GO" id="GO:0000270">
    <property type="term" value="P:peptidoglycan metabolic process"/>
    <property type="evidence" value="ECO:0007669"/>
    <property type="project" value="InterPro"/>
</dbReference>
<dbReference type="InterPro" id="IPR011990">
    <property type="entry name" value="TPR-like_helical_dom_sf"/>
</dbReference>
<dbReference type="Pfam" id="PF01464">
    <property type="entry name" value="SLT"/>
    <property type="match status" value="1"/>
</dbReference>
<feature type="domain" description="Transglycosylase SLT" evidence="3">
    <location>
        <begin position="184"/>
        <end position="282"/>
    </location>
</feature>
<dbReference type="GO" id="GO:0008933">
    <property type="term" value="F:peptidoglycan lytic transglycosylase activity"/>
    <property type="evidence" value="ECO:0007669"/>
    <property type="project" value="InterPro"/>
</dbReference>
<dbReference type="AlphaFoldDB" id="A0A2K8U7E6"/>
<feature type="chain" id="PRO_5014688013" evidence="2">
    <location>
        <begin position="27"/>
        <end position="301"/>
    </location>
</feature>
<proteinExistence type="inferred from homology"/>
<evidence type="ECO:0000259" key="3">
    <source>
        <dbReference type="Pfam" id="PF01464"/>
    </source>
</evidence>
<dbReference type="InterPro" id="IPR023346">
    <property type="entry name" value="Lysozyme-like_dom_sf"/>
</dbReference>
<dbReference type="RefSeq" id="WP_100919296.1">
    <property type="nucleotide sequence ID" value="NZ_CP020370.1"/>
</dbReference>
<dbReference type="CDD" id="cd00254">
    <property type="entry name" value="LT-like"/>
    <property type="match status" value="1"/>
</dbReference>
<keyword evidence="2" id="KW-0732">Signal</keyword>
<dbReference type="Proteomes" id="UP000232638">
    <property type="component" value="Chromosome"/>
</dbReference>
<evidence type="ECO:0000256" key="1">
    <source>
        <dbReference type="ARBA" id="ARBA00007734"/>
    </source>
</evidence>
<dbReference type="KEGG" id="tsy:THSYN_11575"/>
<evidence type="ECO:0000313" key="4">
    <source>
        <dbReference type="EMBL" id="AUB81528.1"/>
    </source>
</evidence>
<accession>A0A2K8U7E6</accession>
<dbReference type="InterPro" id="IPR000189">
    <property type="entry name" value="Transglyc_AS"/>
</dbReference>
<organism evidence="4 5">
    <name type="scientific">Candidatus Thiodictyon syntrophicum</name>
    <dbReference type="NCBI Taxonomy" id="1166950"/>
    <lineage>
        <taxon>Bacteria</taxon>
        <taxon>Pseudomonadati</taxon>
        <taxon>Pseudomonadota</taxon>
        <taxon>Gammaproteobacteria</taxon>
        <taxon>Chromatiales</taxon>
        <taxon>Chromatiaceae</taxon>
        <taxon>Thiodictyon</taxon>
    </lineage>
</organism>
<name>A0A2K8U7E6_9GAMM</name>
<dbReference type="Pfam" id="PF08238">
    <property type="entry name" value="Sel1"/>
    <property type="match status" value="2"/>
</dbReference>
<gene>
    <name evidence="4" type="ORF">THSYN_11575</name>
</gene>
<dbReference type="EMBL" id="CP020370">
    <property type="protein sequence ID" value="AUB81528.1"/>
    <property type="molecule type" value="Genomic_DNA"/>
</dbReference>
<dbReference type="OrthoDB" id="92254at2"/>
<sequence>MHTPIHPRRRPWARLLAALLIAIAGAAPLAAPGSAPALGPAFAKTNVGEQDKDPAFDLALRARSPNQLVAAAARYENGDGVTQNTRKAVQLYCKAAAKGETQAAVRLGQIYAFGRGIYRDQDLAAAWFQAAAGKRDVIALRLLKVLKVEGKTKRETECLLDPPLPPAARFASRPHPAKGQVASLVRKLAPQYQLDPELVLALIEAESNFNPRALSPKNAQGLMQLIPATAERFGVRDAWDPEQNLRGGMAYLRWLLARFKGDVQLALAGYNAGEGAVERHGGIPPYAETRAYVSHIIARIN</sequence>
<dbReference type="InterPro" id="IPR008258">
    <property type="entry name" value="Transglycosylase_SLT_dom_1"/>
</dbReference>
<reference evidence="4 5" key="1">
    <citation type="submission" date="2017-03" db="EMBL/GenBank/DDBJ databases">
        <title>Complete genome sequence of Candidatus 'Thiodictyon syntrophicum' sp. nov. strain Cad16T, a photolithoautotroph purple sulfur bacterium isolated from an alpine meromictic lake.</title>
        <authorList>
            <person name="Luedin S.M."/>
            <person name="Pothier J.F."/>
            <person name="Danza F."/>
            <person name="Storelli N."/>
            <person name="Wittwer M."/>
            <person name="Tonolla M."/>
        </authorList>
    </citation>
    <scope>NUCLEOTIDE SEQUENCE [LARGE SCALE GENOMIC DNA]</scope>
    <source>
        <strain evidence="4 5">Cad16T</strain>
    </source>
</reference>
<dbReference type="GO" id="GO:0016020">
    <property type="term" value="C:membrane"/>
    <property type="evidence" value="ECO:0007669"/>
    <property type="project" value="InterPro"/>
</dbReference>
<evidence type="ECO:0000313" key="5">
    <source>
        <dbReference type="Proteomes" id="UP000232638"/>
    </source>
</evidence>
<dbReference type="SMART" id="SM00671">
    <property type="entry name" value="SEL1"/>
    <property type="match status" value="2"/>
</dbReference>
<dbReference type="PANTHER" id="PTHR37423">
    <property type="entry name" value="SOLUBLE LYTIC MUREIN TRANSGLYCOSYLASE-RELATED"/>
    <property type="match status" value="1"/>
</dbReference>